<keyword evidence="3" id="KW-1185">Reference proteome</keyword>
<protein>
    <submittedName>
        <fullName evidence="2">Uncharacterized protein</fullName>
    </submittedName>
</protein>
<name>A0ABS8RZ95_DATST</name>
<feature type="compositionally biased region" description="Polar residues" evidence="1">
    <location>
        <begin position="1"/>
        <end position="13"/>
    </location>
</feature>
<feature type="region of interest" description="Disordered" evidence="1">
    <location>
        <begin position="1"/>
        <end position="75"/>
    </location>
</feature>
<sequence length="240" mass="27327">MPNSSSMITNQMDNRIKNRTDLKNMKKFEIKSVSDYTAAPPRPSLLEASPPSSVSNFDSSDQSWSPSSRKSSSTFSRTSSFRNVKILINKSSSKSKRSSSNCQQVLVKSTCSSTLKDSKFPQQVELYPGQNELDRISKVKVYPYHHCSLNRCCDDRSPPVKCVYKRRRVLKSQKSSRLQSESTNANHFSIEESNLIQDGEIFGENEVIEYVDLVEIAFGETSFPERSYQEIINIMRKYST</sequence>
<organism evidence="2 3">
    <name type="scientific">Datura stramonium</name>
    <name type="common">Jimsonweed</name>
    <name type="synonym">Common thornapple</name>
    <dbReference type="NCBI Taxonomy" id="4076"/>
    <lineage>
        <taxon>Eukaryota</taxon>
        <taxon>Viridiplantae</taxon>
        <taxon>Streptophyta</taxon>
        <taxon>Embryophyta</taxon>
        <taxon>Tracheophyta</taxon>
        <taxon>Spermatophyta</taxon>
        <taxon>Magnoliopsida</taxon>
        <taxon>eudicotyledons</taxon>
        <taxon>Gunneridae</taxon>
        <taxon>Pentapetalae</taxon>
        <taxon>asterids</taxon>
        <taxon>lamiids</taxon>
        <taxon>Solanales</taxon>
        <taxon>Solanaceae</taxon>
        <taxon>Solanoideae</taxon>
        <taxon>Datureae</taxon>
        <taxon>Datura</taxon>
    </lineage>
</organism>
<proteinExistence type="predicted"/>
<gene>
    <name evidence="2" type="ORF">HAX54_015150</name>
</gene>
<feature type="compositionally biased region" description="Basic and acidic residues" evidence="1">
    <location>
        <begin position="14"/>
        <end position="32"/>
    </location>
</feature>
<dbReference type="PANTHER" id="PTHR33923">
    <property type="entry name" value="CALMODULIN-BINDING PROTEIN-RELATED"/>
    <property type="match status" value="1"/>
</dbReference>
<feature type="compositionally biased region" description="Low complexity" evidence="1">
    <location>
        <begin position="49"/>
        <end position="75"/>
    </location>
</feature>
<evidence type="ECO:0000313" key="3">
    <source>
        <dbReference type="Proteomes" id="UP000823775"/>
    </source>
</evidence>
<dbReference type="Proteomes" id="UP000823775">
    <property type="component" value="Unassembled WGS sequence"/>
</dbReference>
<dbReference type="PANTHER" id="PTHR33923:SF10">
    <property type="entry name" value="CALMODULIN-BINDING DOMAIN-CONTAINING PROTEIN"/>
    <property type="match status" value="1"/>
</dbReference>
<evidence type="ECO:0000256" key="1">
    <source>
        <dbReference type="SAM" id="MobiDB-lite"/>
    </source>
</evidence>
<dbReference type="EMBL" id="JACEIK010000196">
    <property type="protein sequence ID" value="MCD7452133.1"/>
    <property type="molecule type" value="Genomic_DNA"/>
</dbReference>
<accession>A0ABS8RZ95</accession>
<comment type="caution">
    <text evidence="2">The sequence shown here is derived from an EMBL/GenBank/DDBJ whole genome shotgun (WGS) entry which is preliminary data.</text>
</comment>
<dbReference type="InterPro" id="IPR044681">
    <property type="entry name" value="PICBP-like"/>
</dbReference>
<reference evidence="2 3" key="1">
    <citation type="journal article" date="2021" name="BMC Genomics">
        <title>Datura genome reveals duplications of psychoactive alkaloid biosynthetic genes and high mutation rate following tissue culture.</title>
        <authorList>
            <person name="Rajewski A."/>
            <person name="Carter-House D."/>
            <person name="Stajich J."/>
            <person name="Litt A."/>
        </authorList>
    </citation>
    <scope>NUCLEOTIDE SEQUENCE [LARGE SCALE GENOMIC DNA]</scope>
    <source>
        <strain evidence="2">AR-01</strain>
    </source>
</reference>
<evidence type="ECO:0000313" key="2">
    <source>
        <dbReference type="EMBL" id="MCD7452133.1"/>
    </source>
</evidence>